<sequence>MLEIRSYWPALIQEVKPPNALDVITSDCEDTYYSPLIALTKTLPYLTWRYHWTRSRRLMAYRNFVVIR</sequence>
<dbReference type="EMBL" id="JAIWYP010000006">
    <property type="protein sequence ID" value="KAH3808664.1"/>
    <property type="molecule type" value="Genomic_DNA"/>
</dbReference>
<comment type="caution">
    <text evidence="1">The sequence shown here is derived from an EMBL/GenBank/DDBJ whole genome shotgun (WGS) entry which is preliminary data.</text>
</comment>
<protein>
    <submittedName>
        <fullName evidence="1">Uncharacterized protein</fullName>
    </submittedName>
</protein>
<gene>
    <name evidence="1" type="ORF">DPMN_137021</name>
</gene>
<dbReference type="AlphaFoldDB" id="A0A9D4G3Y9"/>
<organism evidence="1 2">
    <name type="scientific">Dreissena polymorpha</name>
    <name type="common">Zebra mussel</name>
    <name type="synonym">Mytilus polymorpha</name>
    <dbReference type="NCBI Taxonomy" id="45954"/>
    <lineage>
        <taxon>Eukaryota</taxon>
        <taxon>Metazoa</taxon>
        <taxon>Spiralia</taxon>
        <taxon>Lophotrochozoa</taxon>
        <taxon>Mollusca</taxon>
        <taxon>Bivalvia</taxon>
        <taxon>Autobranchia</taxon>
        <taxon>Heteroconchia</taxon>
        <taxon>Euheterodonta</taxon>
        <taxon>Imparidentia</taxon>
        <taxon>Neoheterodontei</taxon>
        <taxon>Myida</taxon>
        <taxon>Dreissenoidea</taxon>
        <taxon>Dreissenidae</taxon>
        <taxon>Dreissena</taxon>
    </lineage>
</organism>
<reference evidence="1" key="1">
    <citation type="journal article" date="2019" name="bioRxiv">
        <title>The Genome of the Zebra Mussel, Dreissena polymorpha: A Resource for Invasive Species Research.</title>
        <authorList>
            <person name="McCartney M.A."/>
            <person name="Auch B."/>
            <person name="Kono T."/>
            <person name="Mallez S."/>
            <person name="Zhang Y."/>
            <person name="Obille A."/>
            <person name="Becker A."/>
            <person name="Abrahante J.E."/>
            <person name="Garbe J."/>
            <person name="Badalamenti J.P."/>
            <person name="Herman A."/>
            <person name="Mangelson H."/>
            <person name="Liachko I."/>
            <person name="Sullivan S."/>
            <person name="Sone E.D."/>
            <person name="Koren S."/>
            <person name="Silverstein K.A.T."/>
            <person name="Beckman K.B."/>
            <person name="Gohl D.M."/>
        </authorList>
    </citation>
    <scope>NUCLEOTIDE SEQUENCE</scope>
    <source>
        <strain evidence="1">Duluth1</strain>
        <tissue evidence="1">Whole animal</tissue>
    </source>
</reference>
<proteinExistence type="predicted"/>
<evidence type="ECO:0000313" key="2">
    <source>
        <dbReference type="Proteomes" id="UP000828390"/>
    </source>
</evidence>
<evidence type="ECO:0000313" key="1">
    <source>
        <dbReference type="EMBL" id="KAH3808664.1"/>
    </source>
</evidence>
<name>A0A9D4G3Y9_DREPO</name>
<accession>A0A9D4G3Y9</accession>
<keyword evidence="2" id="KW-1185">Reference proteome</keyword>
<reference evidence="1" key="2">
    <citation type="submission" date="2020-11" db="EMBL/GenBank/DDBJ databases">
        <authorList>
            <person name="McCartney M.A."/>
            <person name="Auch B."/>
            <person name="Kono T."/>
            <person name="Mallez S."/>
            <person name="Becker A."/>
            <person name="Gohl D.M."/>
            <person name="Silverstein K.A.T."/>
            <person name="Koren S."/>
            <person name="Bechman K.B."/>
            <person name="Herman A."/>
            <person name="Abrahante J.E."/>
            <person name="Garbe J."/>
        </authorList>
    </citation>
    <scope>NUCLEOTIDE SEQUENCE</scope>
    <source>
        <strain evidence="1">Duluth1</strain>
        <tissue evidence="1">Whole animal</tissue>
    </source>
</reference>
<dbReference type="Proteomes" id="UP000828390">
    <property type="component" value="Unassembled WGS sequence"/>
</dbReference>